<organism evidence="2 3">
    <name type="scientific">Pseudomonas phage PPSC2</name>
    <dbReference type="NCBI Taxonomy" id="2041350"/>
    <lineage>
        <taxon>Viruses</taxon>
        <taxon>Duplodnaviria</taxon>
        <taxon>Heunggongvirae</taxon>
        <taxon>Uroviricota</taxon>
        <taxon>Caudoviricetes</taxon>
        <taxon>Vandenendeviridae</taxon>
        <taxon>Gorskivirinae</taxon>
        <taxon>Shenlongvirus</taxon>
        <taxon>Shenlongvirus PPSC2</taxon>
    </lineage>
</organism>
<evidence type="ECO:0000313" key="3">
    <source>
        <dbReference type="Proteomes" id="UP000244827"/>
    </source>
</evidence>
<evidence type="ECO:0000313" key="2">
    <source>
        <dbReference type="EMBL" id="ATN92841.1"/>
    </source>
</evidence>
<accession>A0A2R2YAP2</accession>
<dbReference type="EMBL" id="MF893340">
    <property type="protein sequence ID" value="ATN92841.1"/>
    <property type="molecule type" value="Genomic_DNA"/>
</dbReference>
<keyword evidence="3" id="KW-1185">Reference proteome</keyword>
<name>A0A2R2YAP2_9CAUD</name>
<gene>
    <name evidence="2" type="ORF">PPSC2_78</name>
</gene>
<feature type="coiled-coil region" evidence="1">
    <location>
        <begin position="1"/>
        <end position="28"/>
    </location>
</feature>
<keyword evidence="1" id="KW-0175">Coiled coil</keyword>
<evidence type="ECO:0000256" key="1">
    <source>
        <dbReference type="SAM" id="Coils"/>
    </source>
</evidence>
<sequence>MTVTEHDVLKLERELAEARKQLATQVKASRPAVLAQLAEIKTSLDRQIAEATKLAATVDLVFFYSSSYDEFSWLDKEDWTYSSQSC</sequence>
<protein>
    <submittedName>
        <fullName evidence="2">Uncharacterized protein</fullName>
    </submittedName>
</protein>
<reference evidence="2 3" key="1">
    <citation type="journal article" date="2018" name="Arch. Virol.">
        <title>Genomic characterization and phylogenetic analysis of the novel Pseudomonas phage PPSC2.</title>
        <authorList>
            <person name="Wu X."/>
            <person name="Wu Y."/>
            <person name="Tang Y."/>
            <person name="Gan B."/>
        </authorList>
    </citation>
    <scope>NUCLEOTIDE SEQUENCE [LARGE SCALE GENOMIC DNA]</scope>
</reference>
<proteinExistence type="predicted"/>
<dbReference type="Proteomes" id="UP000244827">
    <property type="component" value="Segment"/>
</dbReference>